<proteinExistence type="predicted"/>
<feature type="transmembrane region" description="Helical" evidence="1">
    <location>
        <begin position="46"/>
        <end position="68"/>
    </location>
</feature>
<accession>A0A1M6HYK1</accession>
<keyword evidence="1" id="KW-0812">Transmembrane</keyword>
<evidence type="ECO:0000256" key="1">
    <source>
        <dbReference type="SAM" id="Phobius"/>
    </source>
</evidence>
<keyword evidence="1" id="KW-1133">Transmembrane helix</keyword>
<dbReference type="RefSeq" id="WP_154071057.1">
    <property type="nucleotide sequence ID" value="NZ_LT670844.1"/>
</dbReference>
<dbReference type="EMBL" id="LT670844">
    <property type="protein sequence ID" value="SHJ27286.1"/>
    <property type="molecule type" value="Genomic_DNA"/>
</dbReference>
<dbReference type="AlphaFoldDB" id="A0A1M6HYK1"/>
<reference evidence="2 3" key="1">
    <citation type="submission" date="2016-11" db="EMBL/GenBank/DDBJ databases">
        <authorList>
            <person name="Jaros S."/>
            <person name="Januszkiewicz K."/>
            <person name="Wedrychowicz H."/>
        </authorList>
    </citation>
    <scope>NUCLEOTIDE SEQUENCE [LARGE SCALE GENOMIC DNA]</scope>
    <source>
        <strain evidence="2 3">GAS499</strain>
    </source>
</reference>
<feature type="transmembrane region" description="Helical" evidence="1">
    <location>
        <begin position="7"/>
        <end position="26"/>
    </location>
</feature>
<dbReference type="Proteomes" id="UP000189935">
    <property type="component" value="Chromosome I"/>
</dbReference>
<name>A0A1M6HYK1_9BRAD</name>
<organism evidence="2 3">
    <name type="scientific">Bradyrhizobium lablabi</name>
    <dbReference type="NCBI Taxonomy" id="722472"/>
    <lineage>
        <taxon>Bacteria</taxon>
        <taxon>Pseudomonadati</taxon>
        <taxon>Pseudomonadota</taxon>
        <taxon>Alphaproteobacteria</taxon>
        <taxon>Hyphomicrobiales</taxon>
        <taxon>Nitrobacteraceae</taxon>
        <taxon>Bradyrhizobium</taxon>
    </lineage>
</organism>
<evidence type="ECO:0000313" key="3">
    <source>
        <dbReference type="Proteomes" id="UP000189935"/>
    </source>
</evidence>
<keyword evidence="1" id="KW-0472">Membrane</keyword>
<evidence type="ECO:0000313" key="2">
    <source>
        <dbReference type="EMBL" id="SHJ27286.1"/>
    </source>
</evidence>
<sequence length="71" mass="7968">MSYYRFAEIAIALCFGLTFALVGWWEMAEPIWREESSGSAEEWLEVASATLIGCATLVGALFGIYEVLRRD</sequence>
<gene>
    <name evidence="2" type="ORF">SAMN05444159_0157</name>
</gene>
<protein>
    <submittedName>
        <fullName evidence="2">Uncharacterized protein</fullName>
    </submittedName>
</protein>